<evidence type="ECO:0000259" key="2">
    <source>
        <dbReference type="Pfam" id="PF07940"/>
    </source>
</evidence>
<gene>
    <name evidence="3" type="ORF">NUH29_10255</name>
</gene>
<dbReference type="InterPro" id="IPR008929">
    <property type="entry name" value="Chondroitin_lyas"/>
</dbReference>
<feature type="domain" description="Heparinase II/III-like C-terminal" evidence="2">
    <location>
        <begin position="424"/>
        <end position="603"/>
    </location>
</feature>
<proteinExistence type="predicted"/>
<dbReference type="RefSeq" id="WP_258799019.1">
    <property type="nucleotide sequence ID" value="NZ_JANTHX010000007.1"/>
</dbReference>
<dbReference type="InterPro" id="IPR012480">
    <property type="entry name" value="Hepar_II_III_C"/>
</dbReference>
<dbReference type="EMBL" id="JANTHX010000007">
    <property type="protein sequence ID" value="MCS0499931.1"/>
    <property type="molecule type" value="Genomic_DNA"/>
</dbReference>
<accession>A0ABT1ZGU0</accession>
<comment type="subcellular location">
    <subcellularLocation>
        <location evidence="1">Cell envelope</location>
    </subcellularLocation>
</comment>
<dbReference type="Gene3D" id="2.70.98.70">
    <property type="match status" value="1"/>
</dbReference>
<dbReference type="Proteomes" id="UP001205337">
    <property type="component" value="Unassembled WGS sequence"/>
</dbReference>
<evidence type="ECO:0000313" key="4">
    <source>
        <dbReference type="Proteomes" id="UP001205337"/>
    </source>
</evidence>
<name>A0ABT1ZGU0_9MICO</name>
<dbReference type="Gene3D" id="1.50.10.100">
    <property type="entry name" value="Chondroitin AC/alginate lyase"/>
    <property type="match status" value="1"/>
</dbReference>
<organism evidence="3 4">
    <name type="scientific">Protaetiibacter mangrovi</name>
    <dbReference type="NCBI Taxonomy" id="2970926"/>
    <lineage>
        <taxon>Bacteria</taxon>
        <taxon>Bacillati</taxon>
        <taxon>Actinomycetota</taxon>
        <taxon>Actinomycetes</taxon>
        <taxon>Micrococcales</taxon>
        <taxon>Microbacteriaceae</taxon>
        <taxon>Protaetiibacter</taxon>
    </lineage>
</organism>
<comment type="caution">
    <text evidence="3">The sequence shown here is derived from an EMBL/GenBank/DDBJ whole genome shotgun (WGS) entry which is preliminary data.</text>
</comment>
<keyword evidence="4" id="KW-1185">Reference proteome</keyword>
<dbReference type="Pfam" id="PF07940">
    <property type="entry name" value="Hepar_II_III_C"/>
    <property type="match status" value="1"/>
</dbReference>
<evidence type="ECO:0000313" key="3">
    <source>
        <dbReference type="EMBL" id="MCS0499931.1"/>
    </source>
</evidence>
<reference evidence="3 4" key="1">
    <citation type="submission" date="2022-08" db="EMBL/GenBank/DDBJ databases">
        <authorList>
            <person name="Li F."/>
        </authorList>
    </citation>
    <scope>NUCLEOTIDE SEQUENCE [LARGE SCALE GENOMIC DNA]</scope>
    <source>
        <strain evidence="3 4">10F1B-8-1</strain>
    </source>
</reference>
<sequence>MHEAAAEQFRGPLDAAIRARLRAGGSIAELLADPGSALPVPPAADRAAWDAIDPVTCDAVLARVAGDADEPWPMPLASDAARFHRPGDGDRERWETPAFARQHRLSRAAFAAAATAAEQHLDAVADGVWLLCEQSSWCWPAHDDTFRSHGSVLATVDDPFLDLGAGEVVGQLAWIDHLLGAALDERYPGIRDRIRREARIRVVEPFVRRRDWHWIGLDGDVHNWNPWIHGNVLVAALQLLDPGPERSLVVALALEGLDRYLASLPADGAIDEGYAYWWNGACRALEALDVLAAATGGALDVIAEIPALVATVAFPHRMHLGGEWYLNLADGQARPDGEQPWHALHRAARTVGDDAARAHAAAHRIPTAPAVSEAHGLGRMLRGATDPVWVGAERAPSPLPREVWLPSVEVLLARETGGSAAGLTVATKGGHNGEHHNHDDVGSFVVAVDGVPVLVDAGRPTYTAATFGPERYTIWTMQSSWHNVPEVRGMPQAHGAAAHAHGTSPELGDDASGLSMELAAAYPDAGVRSWRRTVTLTRSAGARVEVDDDWRLEERPDAAPTTLHLLLAGEVELVDGGARVTPLEGARTVRLRWPDDVRVTTTVRELADPLLTSVWGGRLTRLELDVSAREKARVTVELDTTTAEDHHR</sequence>
<protein>
    <submittedName>
        <fullName evidence="3">Heparinase II/III-family protein</fullName>
    </submittedName>
</protein>
<evidence type="ECO:0000256" key="1">
    <source>
        <dbReference type="ARBA" id="ARBA00004196"/>
    </source>
</evidence>